<keyword evidence="3" id="KW-1185">Reference proteome</keyword>
<evidence type="ECO:0000313" key="3">
    <source>
        <dbReference type="Proteomes" id="UP000199111"/>
    </source>
</evidence>
<proteinExistence type="predicted"/>
<dbReference type="GO" id="GO:0008757">
    <property type="term" value="F:S-adenosylmethionine-dependent methyltransferase activity"/>
    <property type="evidence" value="ECO:0007669"/>
    <property type="project" value="InterPro"/>
</dbReference>
<evidence type="ECO:0000313" key="2">
    <source>
        <dbReference type="EMBL" id="SFK37242.1"/>
    </source>
</evidence>
<gene>
    <name evidence="2" type="ORF">SAMN05216275_12389</name>
</gene>
<keyword evidence="2" id="KW-0489">Methyltransferase</keyword>
<dbReference type="InterPro" id="IPR029063">
    <property type="entry name" value="SAM-dependent_MTases_sf"/>
</dbReference>
<sequence>MSEVRSVVARDDIFSRRIREQWTGQSGRRLDVLVAGCGWPDPLELELDQMEARVTGIDEDLPVLRASTSTRKDLDSWALGDLRSVPVPPRSFDIVYVSFLLERIEHPELVLDRLLTGLRPGGLLLLRMRDRASAYGTYDRLAPAGLRRAVWHRFAPPGTVGPLPSCYGQVTSREGMHSFCLTRGLMVTEDVSATSGPALRGPLGRLARVACSLMETLSRGRRPSSHDEIIMVIRKPQSHFARLI</sequence>
<keyword evidence="2" id="KW-0808">Transferase</keyword>
<name>A0A1I3YZH7_9ACTN</name>
<dbReference type="SUPFAM" id="SSF53335">
    <property type="entry name" value="S-adenosyl-L-methionine-dependent methyltransferases"/>
    <property type="match status" value="1"/>
</dbReference>
<organism evidence="2 3">
    <name type="scientific">Streptosporangium canum</name>
    <dbReference type="NCBI Taxonomy" id="324952"/>
    <lineage>
        <taxon>Bacteria</taxon>
        <taxon>Bacillati</taxon>
        <taxon>Actinomycetota</taxon>
        <taxon>Actinomycetes</taxon>
        <taxon>Streptosporangiales</taxon>
        <taxon>Streptosporangiaceae</taxon>
        <taxon>Streptosporangium</taxon>
    </lineage>
</organism>
<reference evidence="3" key="1">
    <citation type="submission" date="2016-10" db="EMBL/GenBank/DDBJ databases">
        <authorList>
            <person name="Varghese N."/>
            <person name="Submissions S."/>
        </authorList>
    </citation>
    <scope>NUCLEOTIDE SEQUENCE [LARGE SCALE GENOMIC DNA]</scope>
    <source>
        <strain evidence="3">CGMCC 4.2126</strain>
    </source>
</reference>
<dbReference type="RefSeq" id="WP_093889960.1">
    <property type="nucleotide sequence ID" value="NZ_FOQY01000023.1"/>
</dbReference>
<accession>A0A1I3YZH7</accession>
<dbReference type="GO" id="GO:0032259">
    <property type="term" value="P:methylation"/>
    <property type="evidence" value="ECO:0007669"/>
    <property type="project" value="UniProtKB-KW"/>
</dbReference>
<dbReference type="GeneID" id="96301326"/>
<evidence type="ECO:0000259" key="1">
    <source>
        <dbReference type="Pfam" id="PF08241"/>
    </source>
</evidence>
<protein>
    <submittedName>
        <fullName evidence="2">Methyltransferase domain-containing protein</fullName>
    </submittedName>
</protein>
<dbReference type="EMBL" id="FOQY01000023">
    <property type="protein sequence ID" value="SFK37242.1"/>
    <property type="molecule type" value="Genomic_DNA"/>
</dbReference>
<dbReference type="Pfam" id="PF08241">
    <property type="entry name" value="Methyltransf_11"/>
    <property type="match status" value="1"/>
</dbReference>
<feature type="domain" description="Methyltransferase type 11" evidence="1">
    <location>
        <begin position="35"/>
        <end position="125"/>
    </location>
</feature>
<dbReference type="Gene3D" id="3.40.50.150">
    <property type="entry name" value="Vaccinia Virus protein VP39"/>
    <property type="match status" value="1"/>
</dbReference>
<dbReference type="InterPro" id="IPR013216">
    <property type="entry name" value="Methyltransf_11"/>
</dbReference>
<dbReference type="AlphaFoldDB" id="A0A1I3YZH7"/>
<dbReference type="Proteomes" id="UP000199111">
    <property type="component" value="Unassembled WGS sequence"/>
</dbReference>